<dbReference type="EMBL" id="JAKWFO010000016">
    <property type="protein sequence ID" value="KAI9632056.1"/>
    <property type="molecule type" value="Genomic_DNA"/>
</dbReference>
<evidence type="ECO:0000256" key="2">
    <source>
        <dbReference type="ARBA" id="ARBA00022737"/>
    </source>
</evidence>
<name>A0AA38LT47_9TREE</name>
<reference evidence="5" key="1">
    <citation type="journal article" date="2022" name="G3 (Bethesda)">
        <title>High quality genome of the basidiomycete yeast Dioszegia hungarica PDD-24b-2 isolated from cloud water.</title>
        <authorList>
            <person name="Jarrige D."/>
            <person name="Haridas S."/>
            <person name="Bleykasten-Grosshans C."/>
            <person name="Joly M."/>
            <person name="Nadalig T."/>
            <person name="Sancelme M."/>
            <person name="Vuilleumier S."/>
            <person name="Grigoriev I.V."/>
            <person name="Amato P."/>
            <person name="Bringel F."/>
        </authorList>
    </citation>
    <scope>NUCLEOTIDE SEQUENCE</scope>
    <source>
        <strain evidence="5">PDD-24b-2</strain>
    </source>
</reference>
<feature type="domain" description="Nucleotide exchange factor Fes1" evidence="4">
    <location>
        <begin position="4"/>
        <end position="142"/>
    </location>
</feature>
<evidence type="ECO:0000256" key="3">
    <source>
        <dbReference type="SAM" id="MobiDB-lite"/>
    </source>
</evidence>
<dbReference type="InterPro" id="IPR011989">
    <property type="entry name" value="ARM-like"/>
</dbReference>
<sequence length="384" mass="41627">MPDLNELLRWSIANTPAPAQPAPSAEPTEPLSLRFHPASESHQGTSALHPSDPLYRASHLSLDDASPASTPGPLTPESGAPGRPQQELSSDMLDAIMGKSDATMMKEKMAYAMDDKMPVDKRIEALDDFEMMIELIDNANNMTVLKMWEPILELLQSPQDGIVAHACWIIGTAVQNNLKAQAAMIVNNALPPILEIIKPSSSSRQHPTSTRARATYALSSSLKHWPLAAHALSSSSDQGYRVLAASAADSASPIRRKTAFLINTLVLQSGEKYEGEIPKEVQAMLEERMKQTAAGAESEVLLDGLKRTGVFRALIDGLKAREADEDVEYEENAIRALGQAAAKGGLEKAEKDELKAIWNKWSAAGQEERGLSGEDGKEIERAFA</sequence>
<dbReference type="PANTHER" id="PTHR19316">
    <property type="entry name" value="PROTEIN FOLDING REGULATOR"/>
    <property type="match status" value="1"/>
</dbReference>
<dbReference type="AlphaFoldDB" id="A0AA38LT47"/>
<evidence type="ECO:0000313" key="6">
    <source>
        <dbReference type="Proteomes" id="UP001164286"/>
    </source>
</evidence>
<dbReference type="PANTHER" id="PTHR19316:SF18">
    <property type="entry name" value="HSP70-BINDING PROTEIN 1"/>
    <property type="match status" value="1"/>
</dbReference>
<dbReference type="InterPro" id="IPR050693">
    <property type="entry name" value="Hsp70_NEF-Inhibitors"/>
</dbReference>
<evidence type="ECO:0000259" key="4">
    <source>
        <dbReference type="Pfam" id="PF08609"/>
    </source>
</evidence>
<dbReference type="RefSeq" id="XP_052941833.1">
    <property type="nucleotide sequence ID" value="XM_053091669.1"/>
</dbReference>
<feature type="compositionally biased region" description="Basic and acidic residues" evidence="3">
    <location>
        <begin position="366"/>
        <end position="384"/>
    </location>
</feature>
<proteinExistence type="inferred from homology"/>
<dbReference type="GeneID" id="77730874"/>
<dbReference type="Gene3D" id="1.25.10.10">
    <property type="entry name" value="Leucine-rich Repeat Variant"/>
    <property type="match status" value="1"/>
</dbReference>
<keyword evidence="6" id="KW-1185">Reference proteome</keyword>
<dbReference type="InterPro" id="IPR016024">
    <property type="entry name" value="ARM-type_fold"/>
</dbReference>
<evidence type="ECO:0000256" key="1">
    <source>
        <dbReference type="ARBA" id="ARBA00011045"/>
    </source>
</evidence>
<comment type="caution">
    <text evidence="5">The sequence shown here is derived from an EMBL/GenBank/DDBJ whole genome shotgun (WGS) entry which is preliminary data.</text>
</comment>
<feature type="compositionally biased region" description="Low complexity" evidence="3">
    <location>
        <begin position="13"/>
        <end position="30"/>
    </location>
</feature>
<dbReference type="GO" id="GO:0005783">
    <property type="term" value="C:endoplasmic reticulum"/>
    <property type="evidence" value="ECO:0007669"/>
    <property type="project" value="TreeGrafter"/>
</dbReference>
<dbReference type="Pfam" id="PF08609">
    <property type="entry name" value="Fes1"/>
    <property type="match status" value="1"/>
</dbReference>
<feature type="region of interest" description="Disordered" evidence="3">
    <location>
        <begin position="1"/>
        <end position="87"/>
    </location>
</feature>
<dbReference type="SUPFAM" id="SSF48371">
    <property type="entry name" value="ARM repeat"/>
    <property type="match status" value="1"/>
</dbReference>
<organism evidence="5 6">
    <name type="scientific">Dioszegia hungarica</name>
    <dbReference type="NCBI Taxonomy" id="4972"/>
    <lineage>
        <taxon>Eukaryota</taxon>
        <taxon>Fungi</taxon>
        <taxon>Dikarya</taxon>
        <taxon>Basidiomycota</taxon>
        <taxon>Agaricomycotina</taxon>
        <taxon>Tremellomycetes</taxon>
        <taxon>Tremellales</taxon>
        <taxon>Bulleribasidiaceae</taxon>
        <taxon>Dioszegia</taxon>
    </lineage>
</organism>
<feature type="region of interest" description="Disordered" evidence="3">
    <location>
        <begin position="365"/>
        <end position="384"/>
    </location>
</feature>
<evidence type="ECO:0000313" key="5">
    <source>
        <dbReference type="EMBL" id="KAI9632056.1"/>
    </source>
</evidence>
<gene>
    <name evidence="5" type="ORF">MKK02DRAFT_41700</name>
</gene>
<keyword evidence="2" id="KW-0677">Repeat</keyword>
<dbReference type="GO" id="GO:0000774">
    <property type="term" value="F:adenyl-nucleotide exchange factor activity"/>
    <property type="evidence" value="ECO:0007669"/>
    <property type="project" value="TreeGrafter"/>
</dbReference>
<comment type="similarity">
    <text evidence="1">Belongs to the FES1 family.</text>
</comment>
<dbReference type="InterPro" id="IPR013918">
    <property type="entry name" value="Nucleotide_exch_fac_Fes1"/>
</dbReference>
<protein>
    <submittedName>
        <fullName evidence="5">Adenyl-nucleotide exchange factor</fullName>
    </submittedName>
</protein>
<accession>A0AA38LT47</accession>
<dbReference type="Proteomes" id="UP001164286">
    <property type="component" value="Unassembled WGS sequence"/>
</dbReference>